<dbReference type="Pfam" id="PF25800">
    <property type="entry name" value="FimV_N"/>
    <property type="match status" value="1"/>
</dbReference>
<feature type="region of interest" description="Disordered" evidence="4">
    <location>
        <begin position="401"/>
        <end position="428"/>
    </location>
</feature>
<comment type="caution">
    <text evidence="6">The sequence shown here is derived from an EMBL/GenBank/DDBJ whole genome shotgun (WGS) entry which is preliminary data.</text>
</comment>
<evidence type="ECO:0000313" key="6">
    <source>
        <dbReference type="EMBL" id="TDU26929.1"/>
    </source>
</evidence>
<dbReference type="Proteomes" id="UP000295341">
    <property type="component" value="Unassembled WGS sequence"/>
</dbReference>
<dbReference type="InterPro" id="IPR036052">
    <property type="entry name" value="TrpB-like_PALP_sf"/>
</dbReference>
<dbReference type="EMBL" id="SOBT01000010">
    <property type="protein sequence ID" value="TDU26929.1"/>
    <property type="molecule type" value="Genomic_DNA"/>
</dbReference>
<feature type="compositionally biased region" description="Pro residues" evidence="4">
    <location>
        <begin position="408"/>
        <end position="424"/>
    </location>
</feature>
<evidence type="ECO:0000259" key="5">
    <source>
        <dbReference type="Pfam" id="PF25800"/>
    </source>
</evidence>
<evidence type="ECO:0000256" key="1">
    <source>
        <dbReference type="ARBA" id="ARBA00001933"/>
    </source>
</evidence>
<evidence type="ECO:0000313" key="7">
    <source>
        <dbReference type="Proteomes" id="UP000295341"/>
    </source>
</evidence>
<dbReference type="PANTHER" id="PTHR48077">
    <property type="entry name" value="TRYPTOPHAN SYNTHASE-RELATED"/>
    <property type="match status" value="1"/>
</dbReference>
<reference evidence="6 7" key="1">
    <citation type="submission" date="2019-03" db="EMBL/GenBank/DDBJ databases">
        <title>Genomic Encyclopedia of Type Strains, Phase IV (KMG-IV): sequencing the most valuable type-strain genomes for metagenomic binning, comparative biology and taxonomic classification.</title>
        <authorList>
            <person name="Goeker M."/>
        </authorList>
    </citation>
    <scope>NUCLEOTIDE SEQUENCE [LARGE SCALE GENOMIC DNA]</scope>
    <source>
        <strain evidence="6 7">DSM 26377</strain>
    </source>
</reference>
<dbReference type="PANTHER" id="PTHR48077:SF3">
    <property type="entry name" value="TRYPTOPHAN SYNTHASE"/>
    <property type="match status" value="1"/>
</dbReference>
<protein>
    <submittedName>
        <fullName evidence="6">Tryptophan synthase beta subunit</fullName>
    </submittedName>
</protein>
<dbReference type="GO" id="GO:0004834">
    <property type="term" value="F:tryptophan synthase activity"/>
    <property type="evidence" value="ECO:0007669"/>
    <property type="project" value="InterPro"/>
</dbReference>
<comment type="cofactor">
    <cofactor evidence="1">
        <name>pyridoxal 5'-phosphate</name>
        <dbReference type="ChEBI" id="CHEBI:597326"/>
    </cofactor>
</comment>
<dbReference type="AlphaFoldDB" id="A0A4S3K6B2"/>
<evidence type="ECO:0000256" key="3">
    <source>
        <dbReference type="ARBA" id="ARBA00022898"/>
    </source>
</evidence>
<accession>A0A4S3K6B2</accession>
<evidence type="ECO:0000256" key="4">
    <source>
        <dbReference type="SAM" id="MobiDB-lite"/>
    </source>
</evidence>
<keyword evidence="3" id="KW-0663">Pyridoxal phosphate</keyword>
<dbReference type="RefSeq" id="WP_133883086.1">
    <property type="nucleotide sequence ID" value="NZ_MWIN01000009.1"/>
</dbReference>
<organism evidence="6 7">
    <name type="scientific">Panacagrimonas perspica</name>
    <dbReference type="NCBI Taxonomy" id="381431"/>
    <lineage>
        <taxon>Bacteria</taxon>
        <taxon>Pseudomonadati</taxon>
        <taxon>Pseudomonadota</taxon>
        <taxon>Gammaproteobacteria</taxon>
        <taxon>Nevskiales</taxon>
        <taxon>Nevskiaceae</taxon>
        <taxon>Panacagrimonas</taxon>
    </lineage>
</organism>
<proteinExistence type="predicted"/>
<feature type="domain" description="FimV N-terminal" evidence="5">
    <location>
        <begin position="41"/>
        <end position="147"/>
    </location>
</feature>
<gene>
    <name evidence="6" type="ORF">DFR24_3962</name>
</gene>
<dbReference type="Gene3D" id="3.40.50.1100">
    <property type="match status" value="2"/>
</dbReference>
<comment type="function">
    <text evidence="2">The beta subunit is responsible for the synthesis of L-tryptophan from indole and L-serine.</text>
</comment>
<dbReference type="InterPro" id="IPR057840">
    <property type="entry name" value="FimV_N"/>
</dbReference>
<name>A0A4S3K6B2_9GAMM</name>
<keyword evidence="7" id="KW-1185">Reference proteome</keyword>
<sequence>MKTCKRRRAPTQRPASSLQRFGPAVWVVALAAGATGLAQALDLGDAKARLVLGQPLRVDLPLLLSPGESTEDLQVSVRGRAALSAEGDAAWMQGPFRILFTSIDGLPGLRICHEQLLQEPILELHLALRAANGHILRRRYDLLIDPPQPGSAVTACELPDAAAIAAPHARAERPRHRVGRHAVAAGDSTAEGRLVVPGDTLSEVAQTLRGDRPIALPAMVDALYRANPDAFTGSADRLRAGSHLTMPANLRRLGAEVPATPTAVDVETATPAAAPAAAELPSSAPPDAVPRDWAQRLHMSERLATLPTAIEQGRVAERYLAAMAPPVPVETVIDTPVSTPIAVLPDTRSRDVPTATREIPAWLRNAIAVLIVVLLLGWAVGRKKRTHRRPAAAATPVPVPLPQAVAAPPAPAPVGAPSSAPPPVYSRTQDNAQEVGRDFYDEVAALLIATLQKNPDRRDLRFRLLDLYFTSGRRDAFVEHTRGYLASLAGTADENWPEIVRMGRQIAPESGLYSAHPGEAARATVIPLQGARTGVRRFYENADATALRALREHLDRAYTQLRRDNDFWRELTAVSRQSLAPDPGLTPAERLTQYLGGGRVLFRDERRRDPDEDAALVAIGQVLIARRLGYRRVVAAGMQARHALLAAQAAQRLGLYCVMHLSEAEQAHNAGALQRLIGMRAKIETIPDASFGLAASAQLCALNDALGSHDSLYISPAAGGPSPYPTIVVDLVAMQGRSLRASTTQLPGGHADVLITHSGDGVHTLGTIEAFLDAVDTRLLCMESDNRPHDGLTFQREHRLLRATGRVDYQHIAEEAARFTTQFCAEREYAKLGPAGSEVFAAALRAARDLSASQSVVAVLPSEMTATGAQLAGETDARGDAMRVVPLPRA</sequence>
<dbReference type="CDD" id="cd00118">
    <property type="entry name" value="LysM"/>
    <property type="match status" value="1"/>
</dbReference>
<dbReference type="GO" id="GO:0005737">
    <property type="term" value="C:cytoplasm"/>
    <property type="evidence" value="ECO:0007669"/>
    <property type="project" value="TreeGrafter"/>
</dbReference>
<dbReference type="InterPro" id="IPR018392">
    <property type="entry name" value="LysM"/>
</dbReference>
<dbReference type="InterPro" id="IPR023026">
    <property type="entry name" value="Trp_synth_beta/beta-like"/>
</dbReference>
<dbReference type="SUPFAM" id="SSF53686">
    <property type="entry name" value="Tryptophan synthase beta subunit-like PLP-dependent enzymes"/>
    <property type="match status" value="1"/>
</dbReference>
<dbReference type="OrthoDB" id="5298707at2"/>
<evidence type="ECO:0000256" key="2">
    <source>
        <dbReference type="ARBA" id="ARBA00002786"/>
    </source>
</evidence>